<dbReference type="OrthoDB" id="9802792at2"/>
<dbReference type="SUPFAM" id="SSF160113">
    <property type="entry name" value="YegP-like"/>
    <property type="match status" value="1"/>
</dbReference>
<evidence type="ECO:0000313" key="3">
    <source>
        <dbReference type="Proteomes" id="UP000325684"/>
    </source>
</evidence>
<feature type="domain" description="DUF1508" evidence="1">
    <location>
        <begin position="8"/>
        <end position="55"/>
    </location>
</feature>
<reference evidence="2 3" key="1">
    <citation type="journal article" date="2019" name="Microorganisms">
        <title>Genome Insights into the Novel Species Microvirga brassicacearum, a Rapeseed Endophyte with Biotechnological Potential.</title>
        <authorList>
            <person name="Jimenez-Gomez A."/>
            <person name="Saati-Santamaria Z."/>
            <person name="Igual J.M."/>
            <person name="Rivas R."/>
            <person name="Mateos P.F."/>
            <person name="Garcia-Fraile P."/>
        </authorList>
    </citation>
    <scope>NUCLEOTIDE SEQUENCE [LARGE SCALE GENOMIC DNA]</scope>
    <source>
        <strain evidence="2 3">CDVBN77</strain>
    </source>
</reference>
<evidence type="ECO:0000259" key="1">
    <source>
        <dbReference type="Pfam" id="PF07411"/>
    </source>
</evidence>
<dbReference type="RefSeq" id="WP_150947719.1">
    <property type="nucleotide sequence ID" value="NZ_VCMV01000041.1"/>
</dbReference>
<dbReference type="Pfam" id="PF07411">
    <property type="entry name" value="DUF1508"/>
    <property type="match status" value="1"/>
</dbReference>
<dbReference type="EMBL" id="VCMV01000041">
    <property type="protein sequence ID" value="KAB0265191.1"/>
    <property type="molecule type" value="Genomic_DNA"/>
</dbReference>
<accession>A0A5N3P6B3</accession>
<organism evidence="2 3">
    <name type="scientific">Microvirga brassicacearum</name>
    <dbReference type="NCBI Taxonomy" id="2580413"/>
    <lineage>
        <taxon>Bacteria</taxon>
        <taxon>Pseudomonadati</taxon>
        <taxon>Pseudomonadota</taxon>
        <taxon>Alphaproteobacteria</taxon>
        <taxon>Hyphomicrobiales</taxon>
        <taxon>Methylobacteriaceae</taxon>
        <taxon>Microvirga</taxon>
    </lineage>
</organism>
<dbReference type="InterPro" id="IPR036913">
    <property type="entry name" value="YegP-like_sf"/>
</dbReference>
<name>A0A5N3P6B3_9HYPH</name>
<dbReference type="InterPro" id="IPR010879">
    <property type="entry name" value="DUF1508"/>
</dbReference>
<gene>
    <name evidence="2" type="ORF">FEZ63_19780</name>
</gene>
<dbReference type="Gene3D" id="3.30.160.160">
    <property type="entry name" value="YegP-like"/>
    <property type="match status" value="1"/>
</dbReference>
<dbReference type="Proteomes" id="UP000325684">
    <property type="component" value="Unassembled WGS sequence"/>
</dbReference>
<proteinExistence type="predicted"/>
<protein>
    <submittedName>
        <fullName evidence="2">DUF1508 domain-containing protein</fullName>
    </submittedName>
</protein>
<keyword evidence="3" id="KW-1185">Reference proteome</keyword>
<dbReference type="AlphaFoldDB" id="A0A5N3P6B3"/>
<comment type="caution">
    <text evidence="2">The sequence shown here is derived from an EMBL/GenBank/DDBJ whole genome shotgun (WGS) entry which is preliminary data.</text>
</comment>
<evidence type="ECO:0000313" key="2">
    <source>
        <dbReference type="EMBL" id="KAB0265191.1"/>
    </source>
</evidence>
<sequence>MRFELYRDAGAEWRWRLRHQNGQVLAESGEGYKRREDCEHGIALVKQSTQAAVVDMTLKIAGT</sequence>